<dbReference type="Gene3D" id="3.30.70.1430">
    <property type="entry name" value="Multidrug efflux transporter AcrB pore domain"/>
    <property type="match status" value="2"/>
</dbReference>
<dbReference type="GO" id="GO:0005886">
    <property type="term" value="C:plasma membrane"/>
    <property type="evidence" value="ECO:0007669"/>
    <property type="project" value="UniProtKB-SubCell"/>
</dbReference>
<evidence type="ECO:0000256" key="7">
    <source>
        <dbReference type="ARBA" id="ARBA00023136"/>
    </source>
</evidence>
<dbReference type="PANTHER" id="PTHR32063">
    <property type="match status" value="1"/>
</dbReference>
<proteinExistence type="inferred from homology"/>
<dbReference type="KEGG" id="pmai:CF386_07955"/>
<organism evidence="9 10">
    <name type="scientific">Paraphotobacterium marinum</name>
    <dbReference type="NCBI Taxonomy" id="1755811"/>
    <lineage>
        <taxon>Bacteria</taxon>
        <taxon>Pseudomonadati</taxon>
        <taxon>Pseudomonadota</taxon>
        <taxon>Gammaproteobacteria</taxon>
        <taxon>Vibrionales</taxon>
        <taxon>Vibrionaceae</taxon>
        <taxon>Paraphotobacterium</taxon>
    </lineage>
</organism>
<accession>A0A220VFM8</accession>
<reference evidence="9 10" key="1">
    <citation type="journal article" date="2016" name="Int. J. Syst. Evol. Microbiol.">
        <title>Paraphotobacterium marinum gen. nov., sp. nov., a member of the family Vibrionaceae, isolated from surface seawater.</title>
        <authorList>
            <person name="Huang Z."/>
            <person name="Dong C."/>
            <person name="Shao Z."/>
        </authorList>
    </citation>
    <scope>NUCLEOTIDE SEQUENCE [LARGE SCALE GENOMIC DNA]</scope>
    <source>
        <strain evidence="9 10">NSCS20N07D</strain>
    </source>
</reference>
<comment type="similarity">
    <text evidence="2">Belongs to the resistance-nodulation-cell division (RND) (TC 2.A.6) family.</text>
</comment>
<feature type="transmembrane region" description="Helical" evidence="8">
    <location>
        <begin position="970"/>
        <end position="992"/>
    </location>
</feature>
<name>A0A220VFM8_9GAMM</name>
<dbReference type="Gene3D" id="3.30.70.1320">
    <property type="entry name" value="Multidrug efflux transporter AcrB pore domain like"/>
    <property type="match status" value="1"/>
</dbReference>
<dbReference type="SUPFAM" id="SSF82693">
    <property type="entry name" value="Multidrug efflux transporter AcrB pore domain, PN1, PN2, PC1 and PC2 subdomains"/>
    <property type="match status" value="2"/>
</dbReference>
<dbReference type="InterPro" id="IPR027463">
    <property type="entry name" value="AcrB_DN_DC_subdom"/>
</dbReference>
<dbReference type="InterPro" id="IPR001036">
    <property type="entry name" value="Acrflvin-R"/>
</dbReference>
<feature type="transmembrane region" description="Helical" evidence="8">
    <location>
        <begin position="390"/>
        <end position="411"/>
    </location>
</feature>
<dbReference type="AlphaFoldDB" id="A0A220VFM8"/>
<feature type="transmembrane region" description="Helical" evidence="8">
    <location>
        <begin position="890"/>
        <end position="910"/>
    </location>
</feature>
<dbReference type="PANTHER" id="PTHR32063:SF19">
    <property type="entry name" value="CATION EFFLUX SYSTEM PROTEIN CUSA"/>
    <property type="match status" value="1"/>
</dbReference>
<evidence type="ECO:0000256" key="2">
    <source>
        <dbReference type="ARBA" id="ARBA00010942"/>
    </source>
</evidence>
<evidence type="ECO:0000256" key="4">
    <source>
        <dbReference type="ARBA" id="ARBA00022475"/>
    </source>
</evidence>
<dbReference type="GO" id="GO:0008324">
    <property type="term" value="F:monoatomic cation transmembrane transporter activity"/>
    <property type="evidence" value="ECO:0007669"/>
    <property type="project" value="InterPro"/>
</dbReference>
<feature type="transmembrane region" description="Helical" evidence="8">
    <location>
        <begin position="431"/>
        <end position="457"/>
    </location>
</feature>
<comment type="subcellular location">
    <subcellularLocation>
        <location evidence="1">Cell membrane</location>
        <topology evidence="1">Multi-pass membrane protein</topology>
    </subcellularLocation>
</comment>
<protein>
    <submittedName>
        <fullName evidence="9">CusA/CzcA family heavy metal efflux RND transporter</fullName>
    </submittedName>
</protein>
<feature type="transmembrane region" description="Helical" evidence="8">
    <location>
        <begin position="916"/>
        <end position="940"/>
    </location>
</feature>
<keyword evidence="4" id="KW-1003">Cell membrane</keyword>
<keyword evidence="7 8" id="KW-0472">Membrane</keyword>
<evidence type="ECO:0000313" key="10">
    <source>
        <dbReference type="Proteomes" id="UP000242175"/>
    </source>
</evidence>
<evidence type="ECO:0000256" key="6">
    <source>
        <dbReference type="ARBA" id="ARBA00022989"/>
    </source>
</evidence>
<evidence type="ECO:0000256" key="5">
    <source>
        <dbReference type="ARBA" id="ARBA00022692"/>
    </source>
</evidence>
<keyword evidence="10" id="KW-1185">Reference proteome</keyword>
<keyword evidence="6 8" id="KW-1133">Transmembrane helix</keyword>
<gene>
    <name evidence="9" type="ORF">CF386_07955</name>
</gene>
<evidence type="ECO:0000313" key="9">
    <source>
        <dbReference type="EMBL" id="ASK78992.1"/>
    </source>
</evidence>
<evidence type="ECO:0000256" key="1">
    <source>
        <dbReference type="ARBA" id="ARBA00004651"/>
    </source>
</evidence>
<feature type="transmembrane region" description="Helical" evidence="8">
    <location>
        <begin position="338"/>
        <end position="357"/>
    </location>
</feature>
<dbReference type="PRINTS" id="PR00702">
    <property type="entry name" value="ACRIFLAVINRP"/>
</dbReference>
<dbReference type="NCBIfam" id="TIGR00914">
    <property type="entry name" value="2A0601"/>
    <property type="match status" value="1"/>
</dbReference>
<feature type="transmembrane region" description="Helical" evidence="8">
    <location>
        <begin position="477"/>
        <end position="498"/>
    </location>
</feature>
<feature type="transmembrane region" description="Helical" evidence="8">
    <location>
        <begin position="532"/>
        <end position="548"/>
    </location>
</feature>
<feature type="transmembrane region" description="Helical" evidence="8">
    <location>
        <begin position="998"/>
        <end position="1022"/>
    </location>
</feature>
<dbReference type="SUPFAM" id="SSF82866">
    <property type="entry name" value="Multidrug efflux transporter AcrB transmembrane domain"/>
    <property type="match status" value="2"/>
</dbReference>
<keyword evidence="5 8" id="KW-0812">Transmembrane</keyword>
<feature type="transmembrane region" description="Helical" evidence="8">
    <location>
        <begin position="364"/>
        <end position="384"/>
    </location>
</feature>
<dbReference type="Gene3D" id="3.30.2090.10">
    <property type="entry name" value="Multidrug efflux transporter AcrB TolC docking domain, DN and DC subdomains"/>
    <property type="match status" value="2"/>
</dbReference>
<evidence type="ECO:0000256" key="8">
    <source>
        <dbReference type="SAM" id="Phobius"/>
    </source>
</evidence>
<dbReference type="Gene3D" id="3.30.70.1440">
    <property type="entry name" value="Multidrug efflux transporter AcrB pore domain"/>
    <property type="match status" value="1"/>
</dbReference>
<dbReference type="SUPFAM" id="SSF82714">
    <property type="entry name" value="Multidrug efflux transporter AcrB TolC docking domain, DN and DC subdomains"/>
    <property type="match status" value="2"/>
</dbReference>
<dbReference type="GO" id="GO:0042910">
    <property type="term" value="F:xenobiotic transmembrane transporter activity"/>
    <property type="evidence" value="ECO:0007669"/>
    <property type="project" value="TreeGrafter"/>
</dbReference>
<keyword evidence="3" id="KW-0813">Transport</keyword>
<dbReference type="Pfam" id="PF00873">
    <property type="entry name" value="ACR_tran"/>
    <property type="match status" value="1"/>
</dbReference>
<feature type="transmembrane region" description="Helical" evidence="8">
    <location>
        <begin position="866"/>
        <end position="883"/>
    </location>
</feature>
<dbReference type="RefSeq" id="WP_089073900.1">
    <property type="nucleotide sequence ID" value="NZ_CBCSAM010000006.1"/>
</dbReference>
<dbReference type="InterPro" id="IPR004763">
    <property type="entry name" value="CusA-like"/>
</dbReference>
<evidence type="ECO:0000256" key="3">
    <source>
        <dbReference type="ARBA" id="ARBA00022448"/>
    </source>
</evidence>
<dbReference type="OrthoDB" id="9758757at2"/>
<dbReference type="Proteomes" id="UP000242175">
    <property type="component" value="Chromosome small"/>
</dbReference>
<dbReference type="Gene3D" id="1.20.1640.10">
    <property type="entry name" value="Multidrug efflux transporter AcrB transmembrane domain"/>
    <property type="match status" value="2"/>
</dbReference>
<sequence length="1045" mass="116006">MIKSIIYWSIKNRLIVLIISFLITLLGLYSTLTSNVDAIPDLSDTQVIVKTSFPGQAPQVVENQITYPLSNAMLKVPGAKTVRGFSFFGDSYIYILFDEGVDQYWARSRVLEALSQISSELPSNAKSQLGPDSTGVGWIYQYALIDKTNQYDLSQLTSLQNWFLKYELQTIPNVSEVATIGGMVKQYQITININKLKAYSLRVKDIITAIQDSNNEVGGSVLEMAEYEYMIRTNGYLENKKDIENIPIILNSSGKAILLKDIATVSLGPEMRRGVADLNGEGDSVGAVVVMREGKNALATIKNIKNKLEEIKKSLPKGVEIITTYDRSSLIMDTIDNLKLKLIEEFIIVVLVCFLFLFHIRSSFVILISLPVGILISFMLMKAQGINANIMSLGGIAIAIGAMVDAAIVMIDNYHRHLEIQKNKQINRWQVLAKASSEVGGPIFFSLLIMTFSFLPVFTLQAQEGKLFSPLAFTKTYAMAASAGLAITLVPVLMGYLIRGKIISENKNPINRFLVNIYNPILSFVLNNTKKTILLCLVVLLTGLYPMNKLGYEFIPDIDEGDLMYMPTLSPGVSIGKAHQILQQSDRLIKSIPEVSTVFGKIGRADTATDPAPLTMIETIIQFKPRSEWRAGMTLKKIRMELDKVVQIPGVTNAWVMPIRTRIDMLSTGIKTPLGIKIFSSNLDEIESVGKEIQLLLKNIPETSSVYSEKTDSGKYIDVNINRKKAADLGFSISEIQDIIETLIGGKNVSETIEGRERYPINIRIPQSERASLIDIKNLSFVNAFGTRVQLKELASITIKNGPPIIKTENGRYMGLVLVDVKGDIGTYIDMAKRKLDNNLSLPVGTFLNFSGQYEYLERATAQLKIVIPVTLMIIILLLYLSFRNMKDILLIVLSLPLSIIGGLWLIYLLNYNFSIAIGVGFIALAGVSVEIGVLMIVYINQELKRVKEQNIKLTKEAIKLGALMRIRPIVMTVGSVVIGLMPILFLSGVGSEVMQRIAAPMVGGMVSAMILALILIPALYMEINCWQLRKKEKSKQNNDLDISN</sequence>
<dbReference type="EMBL" id="CP022356">
    <property type="protein sequence ID" value="ASK78992.1"/>
    <property type="molecule type" value="Genomic_DNA"/>
</dbReference>